<evidence type="ECO:0000259" key="1">
    <source>
        <dbReference type="Pfam" id="PF26348"/>
    </source>
</evidence>
<name>A0A075GTB4_9ARCH</name>
<organism evidence="2">
    <name type="scientific">uncultured marine thaumarchaeote KM3_200_B02</name>
    <dbReference type="NCBI Taxonomy" id="1456093"/>
    <lineage>
        <taxon>Archaea</taxon>
        <taxon>Nitrososphaerota</taxon>
        <taxon>environmental samples</taxon>
    </lineage>
</organism>
<sequence length="118" mass="13813">MFGCAKQGGIRHTKKHNRVLLIDSQRSEYVDEVDRKRGFVIYNGTGEGNQSFTAKYSGAYNKKVRDADSALLYFRKPKPNHLVFMFPIKYIGHTYGRARNREGRMRRVIRFKLKILDI</sequence>
<dbReference type="EMBL" id="KF900793">
    <property type="protein sequence ID" value="AIF07171.1"/>
    <property type="molecule type" value="Genomic_DNA"/>
</dbReference>
<reference evidence="2" key="1">
    <citation type="journal article" date="2014" name="Genome Biol. Evol.">
        <title>Pangenome evidence for extensive interdomain horizontal transfer affecting lineage core and shell genes in uncultured planktonic thaumarchaeota and euryarchaeota.</title>
        <authorList>
            <person name="Deschamps P."/>
            <person name="Zivanovic Y."/>
            <person name="Moreira D."/>
            <person name="Rodriguez-Valera F."/>
            <person name="Lopez-Garcia P."/>
        </authorList>
    </citation>
    <scope>NUCLEOTIDE SEQUENCE</scope>
</reference>
<evidence type="ECO:0000313" key="2">
    <source>
        <dbReference type="EMBL" id="AIF07171.1"/>
    </source>
</evidence>
<accession>A0A075GTB4</accession>
<protein>
    <recommendedName>
        <fullName evidence="1">ScoMcrA-like SRA domain-containing protein</fullName>
    </recommendedName>
</protein>
<proteinExistence type="predicted"/>
<dbReference type="InterPro" id="IPR058712">
    <property type="entry name" value="SRA_ScoMcrA"/>
</dbReference>
<dbReference type="AlphaFoldDB" id="A0A075GTB4"/>
<feature type="domain" description="ScoMcrA-like SRA" evidence="1">
    <location>
        <begin position="2"/>
        <end position="115"/>
    </location>
</feature>
<dbReference type="Pfam" id="PF26348">
    <property type="entry name" value="SRA_ScoMcrA"/>
    <property type="match status" value="1"/>
</dbReference>